<dbReference type="Proteomes" id="UP001642483">
    <property type="component" value="Unassembled WGS sequence"/>
</dbReference>
<name>A0ABP0GKL3_CLALP</name>
<comment type="caution">
    <text evidence="1">The sequence shown here is derived from an EMBL/GenBank/DDBJ whole genome shotgun (WGS) entry which is preliminary data.</text>
</comment>
<reference evidence="1 2" key="1">
    <citation type="submission" date="2024-02" db="EMBL/GenBank/DDBJ databases">
        <authorList>
            <person name="Daric V."/>
            <person name="Darras S."/>
        </authorList>
    </citation>
    <scope>NUCLEOTIDE SEQUENCE [LARGE SCALE GENOMIC DNA]</scope>
</reference>
<organism evidence="1 2">
    <name type="scientific">Clavelina lepadiformis</name>
    <name type="common">Light-bulb sea squirt</name>
    <name type="synonym">Ascidia lepadiformis</name>
    <dbReference type="NCBI Taxonomy" id="159417"/>
    <lineage>
        <taxon>Eukaryota</taxon>
        <taxon>Metazoa</taxon>
        <taxon>Chordata</taxon>
        <taxon>Tunicata</taxon>
        <taxon>Ascidiacea</taxon>
        <taxon>Aplousobranchia</taxon>
        <taxon>Clavelinidae</taxon>
        <taxon>Clavelina</taxon>
    </lineage>
</organism>
<evidence type="ECO:0000313" key="1">
    <source>
        <dbReference type="EMBL" id="CAK8692282.1"/>
    </source>
</evidence>
<protein>
    <submittedName>
        <fullName evidence="1">Uncharacterized protein</fullName>
    </submittedName>
</protein>
<evidence type="ECO:0000313" key="2">
    <source>
        <dbReference type="Proteomes" id="UP001642483"/>
    </source>
</evidence>
<dbReference type="EMBL" id="CAWYQH010000130">
    <property type="protein sequence ID" value="CAK8692282.1"/>
    <property type="molecule type" value="Genomic_DNA"/>
</dbReference>
<proteinExistence type="predicted"/>
<accession>A0ABP0GKL3</accession>
<sequence length="123" mass="13845">MVSIKTKGLICQHGTTAICSTISTESSHLFNFSLRICQWSELEWEKDVDSTYGNNKRHPCEIFSEEEYVTVYPSKTSQIKQANCIKTTDIKPVNLKHHEFPRSGARVPCIPSTASEQCYTNGG</sequence>
<gene>
    <name evidence="1" type="ORF">CVLEPA_LOCUS25003</name>
</gene>
<keyword evidence="2" id="KW-1185">Reference proteome</keyword>